<proteinExistence type="predicted"/>
<sequence length="61" mass="6545">MVSKCGISIPFSLGYPHINGGAPSSSFGQSKQGNPGTVSLISRELQSVFTWLIILLHSHNF</sequence>
<reference evidence="2" key="1">
    <citation type="journal article" date="2021" name="BMC Genomics">
        <title>Chromosome-level genome assembly and manually-curated proteome of model necrotroph Parastagonospora nodorum Sn15 reveals a genome-wide trove of candidate effector homologs, and redundancy of virulence-related functions within an accessory chromosome.</title>
        <authorList>
            <person name="Bertazzoni S."/>
            <person name="Jones D.A.B."/>
            <person name="Phan H.T."/>
            <person name="Tan K.-C."/>
            <person name="Hane J.K."/>
        </authorList>
    </citation>
    <scope>NUCLEOTIDE SEQUENCE [LARGE SCALE GENOMIC DNA]</scope>
    <source>
        <strain evidence="2">SN15 / ATCC MYA-4574 / FGSC 10173)</strain>
    </source>
</reference>
<evidence type="ECO:0000313" key="2">
    <source>
        <dbReference type="Proteomes" id="UP000663193"/>
    </source>
</evidence>
<dbReference type="Proteomes" id="UP000663193">
    <property type="component" value="Chromosome 8"/>
</dbReference>
<name>A0A7U2I3B5_PHANO</name>
<organism evidence="1 2">
    <name type="scientific">Phaeosphaeria nodorum (strain SN15 / ATCC MYA-4574 / FGSC 10173)</name>
    <name type="common">Glume blotch fungus</name>
    <name type="synonym">Parastagonospora nodorum</name>
    <dbReference type="NCBI Taxonomy" id="321614"/>
    <lineage>
        <taxon>Eukaryota</taxon>
        <taxon>Fungi</taxon>
        <taxon>Dikarya</taxon>
        <taxon>Ascomycota</taxon>
        <taxon>Pezizomycotina</taxon>
        <taxon>Dothideomycetes</taxon>
        <taxon>Pleosporomycetidae</taxon>
        <taxon>Pleosporales</taxon>
        <taxon>Pleosporineae</taxon>
        <taxon>Phaeosphaeriaceae</taxon>
        <taxon>Parastagonospora</taxon>
    </lineage>
</organism>
<accession>A0A7U2I3B5</accession>
<dbReference type="AlphaFoldDB" id="A0A7U2I3B5"/>
<gene>
    <name evidence="1" type="ORF">JI435_411870</name>
</gene>
<dbReference type="VEuPathDB" id="FungiDB:JI435_411870"/>
<keyword evidence="2" id="KW-1185">Reference proteome</keyword>
<dbReference type="EMBL" id="CP069030">
    <property type="protein sequence ID" value="QRC98311.1"/>
    <property type="molecule type" value="Genomic_DNA"/>
</dbReference>
<protein>
    <submittedName>
        <fullName evidence="1">Uncharacterized protein</fullName>
    </submittedName>
</protein>
<evidence type="ECO:0000313" key="1">
    <source>
        <dbReference type="EMBL" id="QRC98311.1"/>
    </source>
</evidence>